<dbReference type="InterPro" id="IPR051534">
    <property type="entry name" value="CBASS_pafABC_assoc_protein"/>
</dbReference>
<comment type="caution">
    <text evidence="3">The sequence shown here is derived from an EMBL/GenBank/DDBJ whole genome shotgun (WGS) entry which is preliminary data.</text>
</comment>
<dbReference type="RefSeq" id="WP_164656822.1">
    <property type="nucleotide sequence ID" value="NZ_JAAIJR010000196.1"/>
</dbReference>
<dbReference type="PANTHER" id="PTHR34580">
    <property type="match status" value="1"/>
</dbReference>
<organism evidence="3 4">
    <name type="scientific">Thiorhodococcus mannitoliphagus</name>
    <dbReference type="NCBI Taxonomy" id="329406"/>
    <lineage>
        <taxon>Bacteria</taxon>
        <taxon>Pseudomonadati</taxon>
        <taxon>Pseudomonadota</taxon>
        <taxon>Gammaproteobacteria</taxon>
        <taxon>Chromatiales</taxon>
        <taxon>Chromatiaceae</taxon>
        <taxon>Thiorhodococcus</taxon>
    </lineage>
</organism>
<feature type="domain" description="WYL" evidence="1">
    <location>
        <begin position="171"/>
        <end position="237"/>
    </location>
</feature>
<feature type="domain" description="WCX" evidence="2">
    <location>
        <begin position="269"/>
        <end position="348"/>
    </location>
</feature>
<gene>
    <name evidence="3" type="ORF">G3480_24360</name>
</gene>
<reference evidence="3 4" key="2">
    <citation type="submission" date="2020-02" db="EMBL/GenBank/DDBJ databases">
        <title>Genome sequences of Thiorhodococcus mannitoliphagus and Thiorhodococcus minor, purple sulfur photosynthetic bacteria in the gammaproteobacterial family, Chromatiaceae.</title>
        <authorList>
            <person name="Aviles F.A."/>
            <person name="Meyer T.E."/>
            <person name="Kyndt J.A."/>
        </authorList>
    </citation>
    <scope>NUCLEOTIDE SEQUENCE [LARGE SCALE GENOMIC DNA]</scope>
    <source>
        <strain evidence="3 4">DSM 18266</strain>
    </source>
</reference>
<dbReference type="AlphaFoldDB" id="A0A6P1DYT7"/>
<accession>A0A6P1DYT7</accession>
<evidence type="ECO:0000313" key="4">
    <source>
        <dbReference type="Proteomes" id="UP000471640"/>
    </source>
</evidence>
<dbReference type="Proteomes" id="UP000471640">
    <property type="component" value="Unassembled WGS sequence"/>
</dbReference>
<proteinExistence type="predicted"/>
<sequence>MSDFLRRLTLLGLIPRRPQWEGAAAVARPSAGRAPTGKTSAAALLEQLQARGFATNLRAVQRDLVYLDKLFPELEHDGQRAGGRGWWWRADTQVQQLPALDPAMALSFVMARELLDPLLPPPLAQRLVPYYAAAERVLADAGAPGWTAWRERVRVIPEGQPLCPAPIEPAVMGVVQTALLEGWRFRGRYQPRERDLAEYVFNPLGLVFRARVVYLVATLWDYPDPRHFALHRFTQADLLDVAATPPPGFDFDAYLASGTFDYVTADGAPQRVELRMSEAAAAHLEETPLSADQCITAEPQSPGWLRVSATLRETEQLVWWLRGFADQVEILAPPALRARLIADARGLAERYGLS</sequence>
<dbReference type="InterPro" id="IPR026881">
    <property type="entry name" value="WYL_dom"/>
</dbReference>
<dbReference type="InterPro" id="IPR057727">
    <property type="entry name" value="WCX_dom"/>
</dbReference>
<name>A0A6P1DYT7_9GAMM</name>
<evidence type="ECO:0000313" key="3">
    <source>
        <dbReference type="EMBL" id="NEX23388.1"/>
    </source>
</evidence>
<dbReference type="Pfam" id="PF25583">
    <property type="entry name" value="WCX"/>
    <property type="match status" value="1"/>
</dbReference>
<dbReference type="PROSITE" id="PS52050">
    <property type="entry name" value="WYL"/>
    <property type="match status" value="1"/>
</dbReference>
<keyword evidence="4" id="KW-1185">Reference proteome</keyword>
<reference evidence="4" key="1">
    <citation type="journal article" date="2020" name="Microbiol. Resour. Announc.">
        <title>Draft Genome Sequences of Thiorhodococcus mannitoliphagus and Thiorhodococcus minor, Purple Sulfur Photosynthetic Bacteria in the Gammaproteobacterial Family Chromatiaceae.</title>
        <authorList>
            <person name="Aviles F.A."/>
            <person name="Meyer T.E."/>
            <person name="Kyndt J.A."/>
        </authorList>
    </citation>
    <scope>NUCLEOTIDE SEQUENCE [LARGE SCALE GENOMIC DNA]</scope>
    <source>
        <strain evidence="4">DSM 18266</strain>
    </source>
</reference>
<dbReference type="EMBL" id="JAAIJR010000196">
    <property type="protein sequence ID" value="NEX23388.1"/>
    <property type="molecule type" value="Genomic_DNA"/>
</dbReference>
<evidence type="ECO:0000259" key="2">
    <source>
        <dbReference type="Pfam" id="PF25583"/>
    </source>
</evidence>
<protein>
    <submittedName>
        <fullName evidence="3">WYL domain-containing protein</fullName>
    </submittedName>
</protein>
<dbReference type="PANTHER" id="PTHR34580:SF1">
    <property type="entry name" value="PROTEIN PAFC"/>
    <property type="match status" value="1"/>
</dbReference>
<dbReference type="Pfam" id="PF13280">
    <property type="entry name" value="WYL"/>
    <property type="match status" value="1"/>
</dbReference>
<evidence type="ECO:0000259" key="1">
    <source>
        <dbReference type="Pfam" id="PF13280"/>
    </source>
</evidence>